<dbReference type="Proteomes" id="UP000215914">
    <property type="component" value="Chromosome 4"/>
</dbReference>
<reference evidence="3" key="1">
    <citation type="journal article" date="2017" name="Nature">
        <title>The sunflower genome provides insights into oil metabolism, flowering and Asterid evolution.</title>
        <authorList>
            <person name="Badouin H."/>
            <person name="Gouzy J."/>
            <person name="Grassa C.J."/>
            <person name="Murat F."/>
            <person name="Staton S.E."/>
            <person name="Cottret L."/>
            <person name="Lelandais-Briere C."/>
            <person name="Owens G.L."/>
            <person name="Carrere S."/>
            <person name="Mayjonade B."/>
            <person name="Legrand L."/>
            <person name="Gill N."/>
            <person name="Kane N.C."/>
            <person name="Bowers J.E."/>
            <person name="Hubner S."/>
            <person name="Bellec A."/>
            <person name="Berard A."/>
            <person name="Berges H."/>
            <person name="Blanchet N."/>
            <person name="Boniface M.C."/>
            <person name="Brunel D."/>
            <person name="Catrice O."/>
            <person name="Chaidir N."/>
            <person name="Claudel C."/>
            <person name="Donnadieu C."/>
            <person name="Faraut T."/>
            <person name="Fievet G."/>
            <person name="Helmstetter N."/>
            <person name="King M."/>
            <person name="Knapp S.J."/>
            <person name="Lai Z."/>
            <person name="Le Paslier M.C."/>
            <person name="Lippi Y."/>
            <person name="Lorenzon L."/>
            <person name="Mandel J.R."/>
            <person name="Marage G."/>
            <person name="Marchand G."/>
            <person name="Marquand E."/>
            <person name="Bret-Mestries E."/>
            <person name="Morien E."/>
            <person name="Nambeesan S."/>
            <person name="Nguyen T."/>
            <person name="Pegot-Espagnet P."/>
            <person name="Pouilly N."/>
            <person name="Raftis F."/>
            <person name="Sallet E."/>
            <person name="Schiex T."/>
            <person name="Thomas J."/>
            <person name="Vandecasteele C."/>
            <person name="Vares D."/>
            <person name="Vear F."/>
            <person name="Vautrin S."/>
            <person name="Crespi M."/>
            <person name="Mangin B."/>
            <person name="Burke J.M."/>
            <person name="Salse J."/>
            <person name="Munos S."/>
            <person name="Vincourt P."/>
            <person name="Rieseberg L.H."/>
            <person name="Langlade N.B."/>
        </authorList>
    </citation>
    <scope>NUCLEOTIDE SEQUENCE [LARGE SCALE GENOMIC DNA]</scope>
    <source>
        <strain evidence="3">cv. SF193</strain>
    </source>
</reference>
<feature type="compositionally biased region" description="Basic and acidic residues" evidence="1">
    <location>
        <begin position="1"/>
        <end position="10"/>
    </location>
</feature>
<sequence>MRERDCREWSSRSPHPAATRLSHNGSATAEPRIPARNGGVVAKIVSQARGRLWWGRCGDSITWLPTRRIFVVSINKV</sequence>
<dbReference type="InParanoid" id="A0A251V410"/>
<organism evidence="2 3">
    <name type="scientific">Helianthus annuus</name>
    <name type="common">Common sunflower</name>
    <dbReference type="NCBI Taxonomy" id="4232"/>
    <lineage>
        <taxon>Eukaryota</taxon>
        <taxon>Viridiplantae</taxon>
        <taxon>Streptophyta</taxon>
        <taxon>Embryophyta</taxon>
        <taxon>Tracheophyta</taxon>
        <taxon>Spermatophyta</taxon>
        <taxon>Magnoliopsida</taxon>
        <taxon>eudicotyledons</taxon>
        <taxon>Gunneridae</taxon>
        <taxon>Pentapetalae</taxon>
        <taxon>asterids</taxon>
        <taxon>campanulids</taxon>
        <taxon>Asterales</taxon>
        <taxon>Asteraceae</taxon>
        <taxon>Asteroideae</taxon>
        <taxon>Heliantheae alliance</taxon>
        <taxon>Heliantheae</taxon>
        <taxon>Helianthus</taxon>
    </lineage>
</organism>
<evidence type="ECO:0000256" key="1">
    <source>
        <dbReference type="SAM" id="MobiDB-lite"/>
    </source>
</evidence>
<protein>
    <submittedName>
        <fullName evidence="2">Uncharacterized protein</fullName>
    </submittedName>
</protein>
<name>A0A251V410_HELAN</name>
<accession>A0A251V410</accession>
<evidence type="ECO:0000313" key="3">
    <source>
        <dbReference type="Proteomes" id="UP000215914"/>
    </source>
</evidence>
<gene>
    <name evidence="2" type="ORF">HannXRQ_Chr04g0125251</name>
</gene>
<proteinExistence type="predicted"/>
<feature type="region of interest" description="Disordered" evidence="1">
    <location>
        <begin position="1"/>
        <end position="34"/>
    </location>
</feature>
<evidence type="ECO:0000313" key="2">
    <source>
        <dbReference type="EMBL" id="OTG29712.1"/>
    </source>
</evidence>
<keyword evidence="3" id="KW-1185">Reference proteome</keyword>
<dbReference type="AlphaFoldDB" id="A0A251V410"/>
<dbReference type="EMBL" id="CM007893">
    <property type="protein sequence ID" value="OTG29712.1"/>
    <property type="molecule type" value="Genomic_DNA"/>
</dbReference>